<proteinExistence type="predicted"/>
<name>A0A0T5PCJ9_9RHOB</name>
<keyword evidence="3" id="KW-1185">Reference proteome</keyword>
<accession>A0A0T5PCJ9</accession>
<reference evidence="2 3" key="1">
    <citation type="submission" date="2015-04" db="EMBL/GenBank/DDBJ databases">
        <title>The draft genome sequence of Roseovarius indicus B108T.</title>
        <authorList>
            <person name="Li G."/>
            <person name="Lai Q."/>
            <person name="Shao Z."/>
            <person name="Yan P."/>
        </authorList>
    </citation>
    <scope>NUCLEOTIDE SEQUENCE [LARGE SCALE GENOMIC DNA]</scope>
    <source>
        <strain evidence="2 3">B108</strain>
    </source>
</reference>
<comment type="caution">
    <text evidence="2">The sequence shown here is derived from an EMBL/GenBank/DDBJ whole genome shotgun (WGS) entry which is preliminary data.</text>
</comment>
<dbReference type="PATRIC" id="fig|540747.5.peg.2255"/>
<gene>
    <name evidence="2" type="ORF">XM52_03450</name>
</gene>
<sequence>MAVNTEKIALAGELALGLLEEGEGERARHDLDDDPEMREAYRYWSERFTAHYDIGAGAEVAPPPRVLSNIELTLFGEQSRSVRGGLIDAVRAPENRALVVTLAVAKAALLAWIIYLFV</sequence>
<dbReference type="AlphaFoldDB" id="A0A0T5PCJ9"/>
<dbReference type="Proteomes" id="UP000051401">
    <property type="component" value="Unassembled WGS sequence"/>
</dbReference>
<keyword evidence="1" id="KW-1133">Transmembrane helix</keyword>
<dbReference type="EMBL" id="LAXI01000002">
    <property type="protein sequence ID" value="KRS18762.1"/>
    <property type="molecule type" value="Genomic_DNA"/>
</dbReference>
<evidence type="ECO:0000313" key="3">
    <source>
        <dbReference type="Proteomes" id="UP000051401"/>
    </source>
</evidence>
<keyword evidence="1" id="KW-0472">Membrane</keyword>
<evidence type="ECO:0000256" key="1">
    <source>
        <dbReference type="SAM" id="Phobius"/>
    </source>
</evidence>
<feature type="transmembrane region" description="Helical" evidence="1">
    <location>
        <begin position="97"/>
        <end position="117"/>
    </location>
</feature>
<keyword evidence="1" id="KW-0812">Transmembrane</keyword>
<protein>
    <recommendedName>
        <fullName evidence="4">Anti-sigma factor</fullName>
    </recommendedName>
</protein>
<organism evidence="2 3">
    <name type="scientific">Roseovarius indicus</name>
    <dbReference type="NCBI Taxonomy" id="540747"/>
    <lineage>
        <taxon>Bacteria</taxon>
        <taxon>Pseudomonadati</taxon>
        <taxon>Pseudomonadota</taxon>
        <taxon>Alphaproteobacteria</taxon>
        <taxon>Rhodobacterales</taxon>
        <taxon>Roseobacteraceae</taxon>
        <taxon>Roseovarius</taxon>
    </lineage>
</organism>
<evidence type="ECO:0000313" key="2">
    <source>
        <dbReference type="EMBL" id="KRS18762.1"/>
    </source>
</evidence>
<evidence type="ECO:0008006" key="4">
    <source>
        <dbReference type="Google" id="ProtNLM"/>
    </source>
</evidence>